<dbReference type="Proteomes" id="UP000287651">
    <property type="component" value="Unassembled WGS sequence"/>
</dbReference>
<accession>A0A426X558</accession>
<evidence type="ECO:0000313" key="3">
    <source>
        <dbReference type="Proteomes" id="UP000287651"/>
    </source>
</evidence>
<dbReference type="AlphaFoldDB" id="A0A426X558"/>
<gene>
    <name evidence="2" type="ORF">B296_00058856</name>
</gene>
<sequence length="129" mass="14410">MKPHKTKQSPQKAVDLRKDKRMLRRQEPRRRSSQPSPRPSAAPPRGSAPWTRPQPSGTTSRWGIRRPPPRGFGIPAKSSRETAGRRWGLRKLGAVKGKGEECDRSRVREWSEKSAVGRSVKLPGRAGSA</sequence>
<dbReference type="EMBL" id="AMZH03026390">
    <property type="protein sequence ID" value="RRT34626.1"/>
    <property type="molecule type" value="Genomic_DNA"/>
</dbReference>
<name>A0A426X558_ENSVE</name>
<reference evidence="2 3" key="1">
    <citation type="journal article" date="2014" name="Agronomy (Basel)">
        <title>A Draft Genome Sequence for Ensete ventricosum, the Drought-Tolerant Tree Against Hunger.</title>
        <authorList>
            <person name="Harrison J."/>
            <person name="Moore K.A."/>
            <person name="Paszkiewicz K."/>
            <person name="Jones T."/>
            <person name="Grant M."/>
            <person name="Ambacheew D."/>
            <person name="Muzemil S."/>
            <person name="Studholme D.J."/>
        </authorList>
    </citation>
    <scope>NUCLEOTIDE SEQUENCE [LARGE SCALE GENOMIC DNA]</scope>
</reference>
<proteinExistence type="predicted"/>
<organism evidence="2 3">
    <name type="scientific">Ensete ventricosum</name>
    <name type="common">Abyssinian banana</name>
    <name type="synonym">Musa ensete</name>
    <dbReference type="NCBI Taxonomy" id="4639"/>
    <lineage>
        <taxon>Eukaryota</taxon>
        <taxon>Viridiplantae</taxon>
        <taxon>Streptophyta</taxon>
        <taxon>Embryophyta</taxon>
        <taxon>Tracheophyta</taxon>
        <taxon>Spermatophyta</taxon>
        <taxon>Magnoliopsida</taxon>
        <taxon>Liliopsida</taxon>
        <taxon>Zingiberales</taxon>
        <taxon>Musaceae</taxon>
        <taxon>Ensete</taxon>
    </lineage>
</organism>
<protein>
    <submittedName>
        <fullName evidence="2">Uncharacterized protein</fullName>
    </submittedName>
</protein>
<evidence type="ECO:0000313" key="2">
    <source>
        <dbReference type="EMBL" id="RRT34626.1"/>
    </source>
</evidence>
<evidence type="ECO:0000256" key="1">
    <source>
        <dbReference type="SAM" id="MobiDB-lite"/>
    </source>
</evidence>
<feature type="compositionally biased region" description="Basic and acidic residues" evidence="1">
    <location>
        <begin position="14"/>
        <end position="30"/>
    </location>
</feature>
<feature type="region of interest" description="Disordered" evidence="1">
    <location>
        <begin position="1"/>
        <end position="85"/>
    </location>
</feature>
<comment type="caution">
    <text evidence="2">The sequence shown here is derived from an EMBL/GenBank/DDBJ whole genome shotgun (WGS) entry which is preliminary data.</text>
</comment>